<dbReference type="Proteomes" id="UP000799444">
    <property type="component" value="Unassembled WGS sequence"/>
</dbReference>
<dbReference type="Pfam" id="PF00651">
    <property type="entry name" value="BTB"/>
    <property type="match status" value="1"/>
</dbReference>
<dbReference type="Gene3D" id="3.30.710.10">
    <property type="entry name" value="Potassium Channel Kv1.1, Chain A"/>
    <property type="match status" value="1"/>
</dbReference>
<organism evidence="2 3">
    <name type="scientific">Polyplosphaeria fusca</name>
    <dbReference type="NCBI Taxonomy" id="682080"/>
    <lineage>
        <taxon>Eukaryota</taxon>
        <taxon>Fungi</taxon>
        <taxon>Dikarya</taxon>
        <taxon>Ascomycota</taxon>
        <taxon>Pezizomycotina</taxon>
        <taxon>Dothideomycetes</taxon>
        <taxon>Pleosporomycetidae</taxon>
        <taxon>Pleosporales</taxon>
        <taxon>Tetraplosphaeriaceae</taxon>
        <taxon>Polyplosphaeria</taxon>
    </lineage>
</organism>
<dbReference type="InterPro" id="IPR011333">
    <property type="entry name" value="SKP1/BTB/POZ_sf"/>
</dbReference>
<evidence type="ECO:0000259" key="1">
    <source>
        <dbReference type="PROSITE" id="PS50097"/>
    </source>
</evidence>
<name>A0A9P4QP49_9PLEO</name>
<dbReference type="InterPro" id="IPR000210">
    <property type="entry name" value="BTB/POZ_dom"/>
</dbReference>
<evidence type="ECO:0000313" key="2">
    <source>
        <dbReference type="EMBL" id="KAF2728332.1"/>
    </source>
</evidence>
<gene>
    <name evidence="2" type="ORF">EJ04DRAFT_591742</name>
</gene>
<dbReference type="OrthoDB" id="6359816at2759"/>
<comment type="caution">
    <text evidence="2">The sequence shown here is derived from an EMBL/GenBank/DDBJ whole genome shotgun (WGS) entry which is preliminary data.</text>
</comment>
<dbReference type="CDD" id="cd18186">
    <property type="entry name" value="BTB_POZ_ZBTB_KLHL-like"/>
    <property type="match status" value="1"/>
</dbReference>
<accession>A0A9P4QP49</accession>
<dbReference type="AlphaFoldDB" id="A0A9P4QP49"/>
<protein>
    <recommendedName>
        <fullName evidence="1">BTB domain-containing protein</fullName>
    </recommendedName>
</protein>
<reference evidence="2" key="1">
    <citation type="journal article" date="2020" name="Stud. Mycol.">
        <title>101 Dothideomycetes genomes: a test case for predicting lifestyles and emergence of pathogens.</title>
        <authorList>
            <person name="Haridas S."/>
            <person name="Albert R."/>
            <person name="Binder M."/>
            <person name="Bloem J."/>
            <person name="Labutti K."/>
            <person name="Salamov A."/>
            <person name="Andreopoulos B."/>
            <person name="Baker S."/>
            <person name="Barry K."/>
            <person name="Bills G."/>
            <person name="Bluhm B."/>
            <person name="Cannon C."/>
            <person name="Castanera R."/>
            <person name="Culley D."/>
            <person name="Daum C."/>
            <person name="Ezra D."/>
            <person name="Gonzalez J."/>
            <person name="Henrissat B."/>
            <person name="Kuo A."/>
            <person name="Liang C."/>
            <person name="Lipzen A."/>
            <person name="Lutzoni F."/>
            <person name="Magnuson J."/>
            <person name="Mondo S."/>
            <person name="Nolan M."/>
            <person name="Ohm R."/>
            <person name="Pangilinan J."/>
            <person name="Park H.-J."/>
            <person name="Ramirez L."/>
            <person name="Alfaro M."/>
            <person name="Sun H."/>
            <person name="Tritt A."/>
            <person name="Yoshinaga Y."/>
            <person name="Zwiers L.-H."/>
            <person name="Turgeon B."/>
            <person name="Goodwin S."/>
            <person name="Spatafora J."/>
            <person name="Crous P."/>
            <person name="Grigoriev I."/>
        </authorList>
    </citation>
    <scope>NUCLEOTIDE SEQUENCE</scope>
    <source>
        <strain evidence="2">CBS 125425</strain>
    </source>
</reference>
<evidence type="ECO:0000313" key="3">
    <source>
        <dbReference type="Proteomes" id="UP000799444"/>
    </source>
</evidence>
<dbReference type="EMBL" id="ML996285">
    <property type="protein sequence ID" value="KAF2728332.1"/>
    <property type="molecule type" value="Genomic_DNA"/>
</dbReference>
<dbReference type="SUPFAM" id="SSF54695">
    <property type="entry name" value="POZ domain"/>
    <property type="match status" value="1"/>
</dbReference>
<keyword evidence="3" id="KW-1185">Reference proteome</keyword>
<dbReference type="PROSITE" id="PS50097">
    <property type="entry name" value="BTB"/>
    <property type="match status" value="1"/>
</dbReference>
<proteinExistence type="predicted"/>
<sequence>METRLVEDGLVTPSPQWMQQLFENGFLSDLQIQYGGTVFKVHSKVLNSKSSLFEAAFQNSPVNGITTISLSRINTTANCQKDVKAMALALRFCYTEEYTVFINDDKQESKYDEASIPIHVYIHHFATKFNITDLIPYAVQKYRDALSFCARVSNDDKIFSLIKTIYAFPALDPKTTQMIHESALQEFKRRLTNLEALGRHEKVLQRLKDNPKAAEDFFAAMHGPPNTKEQSRDLKRWICTKCTTTYSYEAETVSEDLTLTLCPCCRDARSFSPKKQGRILRNRTVVNHDEDEDE</sequence>
<feature type="domain" description="BTB" evidence="1">
    <location>
        <begin position="28"/>
        <end position="102"/>
    </location>
</feature>